<dbReference type="InterPro" id="IPR015943">
    <property type="entry name" value="WD40/YVTN_repeat-like_dom_sf"/>
</dbReference>
<dbReference type="EMBL" id="DSPX01000129">
    <property type="protein sequence ID" value="HGG01542.1"/>
    <property type="molecule type" value="Genomic_DNA"/>
</dbReference>
<dbReference type="InterPro" id="IPR036322">
    <property type="entry name" value="WD40_repeat_dom_sf"/>
</dbReference>
<dbReference type="InterPro" id="IPR019775">
    <property type="entry name" value="WD40_repeat_CS"/>
</dbReference>
<feature type="repeat" description="WD" evidence="3">
    <location>
        <begin position="708"/>
        <end position="749"/>
    </location>
</feature>
<dbReference type="SMART" id="SM00320">
    <property type="entry name" value="WD40"/>
    <property type="match status" value="7"/>
</dbReference>
<reference evidence="4" key="1">
    <citation type="journal article" date="2020" name="mSystems">
        <title>Genome- and Community-Level Interaction Insights into Carbon Utilization and Element Cycling Functions of Hydrothermarchaeota in Hydrothermal Sediment.</title>
        <authorList>
            <person name="Zhou Z."/>
            <person name="Liu Y."/>
            <person name="Xu W."/>
            <person name="Pan J."/>
            <person name="Luo Z.H."/>
            <person name="Li M."/>
        </authorList>
    </citation>
    <scope>NUCLEOTIDE SEQUENCE [LARGE SCALE GENOMIC DNA]</scope>
    <source>
        <strain evidence="4">SpSt-374</strain>
    </source>
</reference>
<proteinExistence type="predicted"/>
<feature type="repeat" description="WD" evidence="3">
    <location>
        <begin position="774"/>
        <end position="795"/>
    </location>
</feature>
<name>A0A7C3ZL35_9CYAN</name>
<comment type="caution">
    <text evidence="4">The sequence shown here is derived from an EMBL/GenBank/DDBJ whole genome shotgun (WGS) entry which is preliminary data.</text>
</comment>
<dbReference type="CDD" id="cd00200">
    <property type="entry name" value="WD40"/>
    <property type="match status" value="1"/>
</dbReference>
<feature type="repeat" description="WD" evidence="3">
    <location>
        <begin position="666"/>
        <end position="707"/>
    </location>
</feature>
<evidence type="ECO:0000256" key="2">
    <source>
        <dbReference type="ARBA" id="ARBA00022737"/>
    </source>
</evidence>
<keyword evidence="1 3" id="KW-0853">WD repeat</keyword>
<gene>
    <name evidence="4" type="ORF">ENR15_13060</name>
</gene>
<dbReference type="AlphaFoldDB" id="A0A7C3ZL35"/>
<feature type="repeat" description="WD" evidence="3">
    <location>
        <begin position="626"/>
        <end position="665"/>
    </location>
</feature>
<dbReference type="PROSITE" id="PS50082">
    <property type="entry name" value="WD_REPEATS_2"/>
    <property type="match status" value="4"/>
</dbReference>
<evidence type="ECO:0000256" key="3">
    <source>
        <dbReference type="PROSITE-ProRule" id="PRU00221"/>
    </source>
</evidence>
<dbReference type="InterPro" id="IPR001680">
    <property type="entry name" value="WD40_rpt"/>
</dbReference>
<dbReference type="Gene3D" id="2.130.10.10">
    <property type="entry name" value="YVTN repeat-like/Quinoprotein amine dehydrogenase"/>
    <property type="match status" value="3"/>
</dbReference>
<keyword evidence="2" id="KW-0677">Repeat</keyword>
<accession>A0A7C3ZL35</accession>
<evidence type="ECO:0000256" key="1">
    <source>
        <dbReference type="ARBA" id="ARBA00022574"/>
    </source>
</evidence>
<dbReference type="PROSITE" id="PS50294">
    <property type="entry name" value="WD_REPEATS_REGION"/>
    <property type="match status" value="2"/>
</dbReference>
<dbReference type="PRINTS" id="PR00320">
    <property type="entry name" value="GPROTEINBRPT"/>
</dbReference>
<protein>
    <submittedName>
        <fullName evidence="4">WD40 repeat domain-containing protein</fullName>
    </submittedName>
</protein>
<dbReference type="SUPFAM" id="SSF50978">
    <property type="entry name" value="WD40 repeat-like"/>
    <property type="match status" value="1"/>
</dbReference>
<dbReference type="Pfam" id="PF00400">
    <property type="entry name" value="WD40"/>
    <property type="match status" value="6"/>
</dbReference>
<dbReference type="PANTHER" id="PTHR19879">
    <property type="entry name" value="TRANSCRIPTION INITIATION FACTOR TFIID"/>
    <property type="match status" value="1"/>
</dbReference>
<sequence>MTNMEPWLKYLLEWAVPVLNGIITAKIGDLWGEAKKKALDGNNSDDLAKYFLNQSRAEKLTLPTAPPTSLPTLSEFAREIGQEIPGLLADTVALIHQRHLDSKKMRWEEEKAIEARLIVEQRETLWKIAAYQRETTLQLPEVNKILDQWPLKLLPSQILTSGNHPKKLPLRIFIAPLKFDSISNHAEIPNLDLRLSQGLREFMALHYPLHSATRATEFLGGAWESKRFHGEASIKALFGMLKSEPCVILESEVAGDCVIFRVAYWGVGQSHYFYQTILNLSYREFLQSSAKQRAAQWKTTRDKLLALGKTLADVQRLGGENAINLAVLEEAEALAAAGIDVGELQLEYRVTAKDWEELCQFLIASHCLVAGWLVDMHYLIYEDVPPLLPELLPDLMTNLGDKRLLSETISTSLSIYQDIFQAMAMARPAWAPELALKIAMSLIHLPDKSWAQGQVIYSLNCWLHLHQLPPVSAVQALQGCMIQLAPSDVAYLENLKSCLETIGDDAGVAAVISLMATVTTITPTPQLSANGANFVRTYISRSPVATLAICTSGDTLFSCGDGSTINLWDLTDPRTTPKSTLTGHSGGVVTLTLSGNGRILASSDKSKNRSYIKIWDWQAGKLLWTLFGHKKQIHALALTPDGKILASGSHKIKLWNLETGESFRTLFGHKQWVYSLTIAPNGKTLLSGSEDTTVKVWDITTMQLRRTLVGHQSSVRSVAITPDGETIISGSEDGTVKVWDFVTGKLLHTLTDNGGAVFAVAATDWGMSGGGWAIAGCEDKTIKIWDLHNGDLVQTLTLHHDVVRTLAVATIANHPGKMSTSLGPPHPHILLASGSDDGTIHICVLGH</sequence>
<dbReference type="InterPro" id="IPR020472">
    <property type="entry name" value="WD40_PAC1"/>
</dbReference>
<dbReference type="PROSITE" id="PS00678">
    <property type="entry name" value="WD_REPEATS_1"/>
    <property type="match status" value="2"/>
</dbReference>
<dbReference type="PANTHER" id="PTHR19879:SF9">
    <property type="entry name" value="TRANSCRIPTION INITIATION FACTOR TFIID SUBUNIT 5"/>
    <property type="match status" value="1"/>
</dbReference>
<organism evidence="4">
    <name type="scientific">Planktothricoides sp. SpSt-374</name>
    <dbReference type="NCBI Taxonomy" id="2282167"/>
    <lineage>
        <taxon>Bacteria</taxon>
        <taxon>Bacillati</taxon>
        <taxon>Cyanobacteriota</taxon>
        <taxon>Cyanophyceae</taxon>
        <taxon>Oscillatoriophycideae</taxon>
        <taxon>Oscillatoriales</taxon>
        <taxon>Oscillatoriaceae</taxon>
        <taxon>Planktothricoides</taxon>
    </lineage>
</organism>
<evidence type="ECO:0000313" key="4">
    <source>
        <dbReference type="EMBL" id="HGG01542.1"/>
    </source>
</evidence>